<evidence type="ECO:0000313" key="1">
    <source>
        <dbReference type="EMBL" id="SMX53969.1"/>
    </source>
</evidence>
<organism evidence="1 2">
    <name type="scientific">Candidatus Brevifilum fermentans</name>
    <dbReference type="NCBI Taxonomy" id="1986204"/>
    <lineage>
        <taxon>Bacteria</taxon>
        <taxon>Bacillati</taxon>
        <taxon>Chloroflexota</taxon>
        <taxon>Anaerolineae</taxon>
        <taxon>Anaerolineales</taxon>
        <taxon>Anaerolineaceae</taxon>
        <taxon>Candidatus Brevifilum</taxon>
    </lineage>
</organism>
<dbReference type="Proteomes" id="UP000195514">
    <property type="component" value="Chromosome I"/>
</dbReference>
<accession>A0A1Y6K5U6</accession>
<dbReference type="EMBL" id="LT859958">
    <property type="protein sequence ID" value="SMX53969.1"/>
    <property type="molecule type" value="Genomic_DNA"/>
</dbReference>
<reference evidence="2" key="1">
    <citation type="submission" date="2017-05" db="EMBL/GenBank/DDBJ databases">
        <authorList>
            <person name="Kirkegaard R."/>
            <person name="Mcilroy J S."/>
        </authorList>
    </citation>
    <scope>NUCLEOTIDE SEQUENCE [LARGE SCALE GENOMIC DNA]</scope>
</reference>
<keyword evidence="2" id="KW-1185">Reference proteome</keyword>
<evidence type="ECO:0000313" key="2">
    <source>
        <dbReference type="Proteomes" id="UP000195514"/>
    </source>
</evidence>
<protein>
    <submittedName>
        <fullName evidence="1">Uncharacterized protein</fullName>
    </submittedName>
</protein>
<dbReference type="KEGG" id="abat:CFX1CAM_0904"/>
<name>A0A1Y6K5U6_9CHLR</name>
<proteinExistence type="predicted"/>
<dbReference type="AlphaFoldDB" id="A0A1Y6K5U6"/>
<sequence>MVDDEAAAVVKRILQLTKESYGPCRISIILEEE</sequence>
<gene>
    <name evidence="1" type="ORF">CFX1CAM_0904</name>
</gene>